<comment type="subcellular location">
    <subcellularLocation>
        <location evidence="1">Cell membrane</location>
        <topology evidence="1">Multi-pass membrane protein</topology>
    </subcellularLocation>
</comment>
<evidence type="ECO:0000256" key="2">
    <source>
        <dbReference type="ARBA" id="ARBA00007935"/>
    </source>
</evidence>
<evidence type="ECO:0008006" key="11">
    <source>
        <dbReference type="Google" id="ProtNLM"/>
    </source>
</evidence>
<proteinExistence type="inferred from homology"/>
<evidence type="ECO:0000313" key="9">
    <source>
        <dbReference type="EMBL" id="RLE51353.1"/>
    </source>
</evidence>
<feature type="transmembrane region" description="Helical" evidence="8">
    <location>
        <begin position="12"/>
        <end position="33"/>
    </location>
</feature>
<dbReference type="GO" id="GO:0022857">
    <property type="term" value="F:transmembrane transporter activity"/>
    <property type="evidence" value="ECO:0007669"/>
    <property type="project" value="InterPro"/>
</dbReference>
<reference evidence="9 10" key="1">
    <citation type="submission" date="2018-06" db="EMBL/GenBank/DDBJ databases">
        <title>Extensive metabolic versatility and redundancy in microbially diverse, dynamic hydrothermal sediments.</title>
        <authorList>
            <person name="Dombrowski N."/>
            <person name="Teske A."/>
            <person name="Baker B.J."/>
        </authorList>
    </citation>
    <scope>NUCLEOTIDE SEQUENCE [LARGE SCALE GENOMIC DNA]</scope>
    <source>
        <strain evidence="9">B34_G17</strain>
    </source>
</reference>
<keyword evidence="3" id="KW-0813">Transport</keyword>
<feature type="non-terminal residue" evidence="9">
    <location>
        <position position="101"/>
    </location>
</feature>
<dbReference type="GO" id="GO:0005886">
    <property type="term" value="C:plasma membrane"/>
    <property type="evidence" value="ECO:0007669"/>
    <property type="project" value="UniProtKB-SubCell"/>
</dbReference>
<evidence type="ECO:0000313" key="10">
    <source>
        <dbReference type="Proteomes" id="UP000272051"/>
    </source>
</evidence>
<keyword evidence="4" id="KW-1003">Cell membrane</keyword>
<gene>
    <name evidence="9" type="ORF">DRJ33_06085</name>
</gene>
<dbReference type="Pfam" id="PF01032">
    <property type="entry name" value="FecCD"/>
    <property type="match status" value="1"/>
</dbReference>
<sequence length="101" mass="10969">MDVLTEYAAKRRFWYISIAILSFTLFFASIISLCIGPTPISFNIALKSVLKQVPLLNSMLSAQGFFSDLPSQEVVIVVSIRLPRILTCMFAGAALGLAGAI</sequence>
<evidence type="ECO:0000256" key="3">
    <source>
        <dbReference type="ARBA" id="ARBA00022448"/>
    </source>
</evidence>
<dbReference type="EMBL" id="QMQX01000114">
    <property type="protein sequence ID" value="RLE51353.1"/>
    <property type="molecule type" value="Genomic_DNA"/>
</dbReference>
<evidence type="ECO:0000256" key="7">
    <source>
        <dbReference type="ARBA" id="ARBA00023136"/>
    </source>
</evidence>
<evidence type="ECO:0000256" key="1">
    <source>
        <dbReference type="ARBA" id="ARBA00004651"/>
    </source>
</evidence>
<evidence type="ECO:0000256" key="6">
    <source>
        <dbReference type="ARBA" id="ARBA00022989"/>
    </source>
</evidence>
<accession>A0A497EVE6</accession>
<keyword evidence="6 8" id="KW-1133">Transmembrane helix</keyword>
<protein>
    <recommendedName>
        <fullName evidence="11">Iron ABC transporter permease</fullName>
    </recommendedName>
</protein>
<name>A0A497EVE6_9CREN</name>
<dbReference type="Gene3D" id="1.10.3470.10">
    <property type="entry name" value="ABC transporter involved in vitamin B12 uptake, BtuC"/>
    <property type="match status" value="1"/>
</dbReference>
<dbReference type="InterPro" id="IPR000522">
    <property type="entry name" value="ABC_transptr_permease_BtuC"/>
</dbReference>
<dbReference type="AlphaFoldDB" id="A0A497EVE6"/>
<comment type="similarity">
    <text evidence="2">Belongs to the binding-protein-dependent transport system permease family. FecCD subfamily.</text>
</comment>
<evidence type="ECO:0000256" key="8">
    <source>
        <dbReference type="SAM" id="Phobius"/>
    </source>
</evidence>
<keyword evidence="7 8" id="KW-0472">Membrane</keyword>
<organism evidence="9 10">
    <name type="scientific">Thermoproteota archaeon</name>
    <dbReference type="NCBI Taxonomy" id="2056631"/>
    <lineage>
        <taxon>Archaea</taxon>
        <taxon>Thermoproteota</taxon>
    </lineage>
</organism>
<dbReference type="SUPFAM" id="SSF81345">
    <property type="entry name" value="ABC transporter involved in vitamin B12 uptake, BtuC"/>
    <property type="match status" value="1"/>
</dbReference>
<evidence type="ECO:0000256" key="5">
    <source>
        <dbReference type="ARBA" id="ARBA00022692"/>
    </source>
</evidence>
<dbReference type="InterPro" id="IPR037294">
    <property type="entry name" value="ABC_BtuC-like"/>
</dbReference>
<keyword evidence="5 8" id="KW-0812">Transmembrane</keyword>
<evidence type="ECO:0000256" key="4">
    <source>
        <dbReference type="ARBA" id="ARBA00022475"/>
    </source>
</evidence>
<dbReference type="Proteomes" id="UP000272051">
    <property type="component" value="Unassembled WGS sequence"/>
</dbReference>
<comment type="caution">
    <text evidence="9">The sequence shown here is derived from an EMBL/GenBank/DDBJ whole genome shotgun (WGS) entry which is preliminary data.</text>
</comment>